<dbReference type="EMBL" id="SKBQ01000060">
    <property type="protein sequence ID" value="TPX10001.1"/>
    <property type="molecule type" value="Genomic_DNA"/>
</dbReference>
<dbReference type="GeneID" id="41976295"/>
<sequence length="224" mass="24867">MATSDPASKERTMAHMNKEHTEDLSLYLRHFSGLSSSAAADSPRMTDIDERSMTIATASGSTHVIPFSPPMASWTDRRTRLVDMSMEARQALGLSGGARFKRPAGADLISFFGVLFYWTSWGAVRAGLVQPGTAPWRLLEAVRFPGGPAMFTWLTQTIFVPVVAIHVAEAWWLDRTRLAPAGVKRLSVDWLLWMSSCFIEGVPSFLRFDRNYGAKKTGSDVQKH</sequence>
<dbReference type="InterPro" id="IPR037119">
    <property type="entry name" value="Haem_oxidase_HugZ-like_sf"/>
</dbReference>
<keyword evidence="1" id="KW-0472">Membrane</keyword>
<comment type="caution">
    <text evidence="3">The sequence shown here is derived from an EMBL/GenBank/DDBJ whole genome shotgun (WGS) entry which is preliminary data.</text>
</comment>
<organism evidence="3 4">
    <name type="scientific">Thyridium curvatum</name>
    <dbReference type="NCBI Taxonomy" id="1093900"/>
    <lineage>
        <taxon>Eukaryota</taxon>
        <taxon>Fungi</taxon>
        <taxon>Dikarya</taxon>
        <taxon>Ascomycota</taxon>
        <taxon>Pezizomycotina</taxon>
        <taxon>Sordariomycetes</taxon>
        <taxon>Sordariomycetidae</taxon>
        <taxon>Thyridiales</taxon>
        <taxon>Thyridiaceae</taxon>
        <taxon>Thyridium</taxon>
    </lineage>
</organism>
<gene>
    <name evidence="3" type="ORF">E0L32_008848</name>
</gene>
<dbReference type="PANTHER" id="PTHR37783:SF1">
    <property type="entry name" value="MEMBRANE PROTEIN, PUTATIVE (AFU_ORTHOLOGUE AFUA_1G04315)-RELATED"/>
    <property type="match status" value="1"/>
</dbReference>
<evidence type="ECO:0000313" key="4">
    <source>
        <dbReference type="Proteomes" id="UP000319257"/>
    </source>
</evidence>
<dbReference type="RefSeq" id="XP_030991712.1">
    <property type="nucleotide sequence ID" value="XM_031143748.1"/>
</dbReference>
<protein>
    <recommendedName>
        <fullName evidence="2">DUF2470 domain-containing protein</fullName>
    </recommendedName>
</protein>
<accession>A0A507AYR6</accession>
<dbReference type="PANTHER" id="PTHR37783">
    <property type="entry name" value="MEMBRANE PROTEIN, PUTATIVE (AFU_ORTHOLOGUE AFUA_1G04315)-RELATED"/>
    <property type="match status" value="1"/>
</dbReference>
<reference evidence="3 4" key="1">
    <citation type="submission" date="2019-06" db="EMBL/GenBank/DDBJ databases">
        <title>Draft genome sequence of the filamentous fungus Phialemoniopsis curvata isolated from diesel fuel.</title>
        <authorList>
            <person name="Varaljay V.A."/>
            <person name="Lyon W.J."/>
            <person name="Crouch A.L."/>
            <person name="Drake C.E."/>
            <person name="Hollomon J.M."/>
            <person name="Nadeau L.J."/>
            <person name="Nunn H.S."/>
            <person name="Stevenson B.S."/>
            <person name="Bojanowski C.L."/>
            <person name="Crookes-Goodson W.J."/>
        </authorList>
    </citation>
    <scope>NUCLEOTIDE SEQUENCE [LARGE SCALE GENOMIC DNA]</scope>
    <source>
        <strain evidence="3 4">D216</strain>
    </source>
</reference>
<dbReference type="Proteomes" id="UP000319257">
    <property type="component" value="Unassembled WGS sequence"/>
</dbReference>
<proteinExistence type="predicted"/>
<dbReference type="AlphaFoldDB" id="A0A507AYR6"/>
<feature type="transmembrane region" description="Helical" evidence="1">
    <location>
        <begin position="148"/>
        <end position="168"/>
    </location>
</feature>
<dbReference type="Pfam" id="PF10615">
    <property type="entry name" value="DUF2470"/>
    <property type="match status" value="1"/>
</dbReference>
<name>A0A507AYR6_9PEZI</name>
<evidence type="ECO:0000256" key="1">
    <source>
        <dbReference type="SAM" id="Phobius"/>
    </source>
</evidence>
<keyword evidence="4" id="KW-1185">Reference proteome</keyword>
<dbReference type="InterPro" id="IPR019595">
    <property type="entry name" value="DUF2470"/>
</dbReference>
<keyword evidence="1" id="KW-0812">Transmembrane</keyword>
<feature type="transmembrane region" description="Helical" evidence="1">
    <location>
        <begin position="108"/>
        <end position="128"/>
    </location>
</feature>
<evidence type="ECO:0000259" key="2">
    <source>
        <dbReference type="Pfam" id="PF10615"/>
    </source>
</evidence>
<keyword evidence="1" id="KW-1133">Transmembrane helix</keyword>
<dbReference type="InParanoid" id="A0A507AYR6"/>
<dbReference type="OrthoDB" id="5553410at2759"/>
<evidence type="ECO:0000313" key="3">
    <source>
        <dbReference type="EMBL" id="TPX10001.1"/>
    </source>
</evidence>
<dbReference type="Gene3D" id="3.20.180.10">
    <property type="entry name" value="PNP-oxidase-like"/>
    <property type="match status" value="1"/>
</dbReference>
<feature type="domain" description="DUF2470" evidence="2">
    <location>
        <begin position="9"/>
        <end position="84"/>
    </location>
</feature>